<organism evidence="2 3">
    <name type="scientific">Gnathostoma spinigerum</name>
    <dbReference type="NCBI Taxonomy" id="75299"/>
    <lineage>
        <taxon>Eukaryota</taxon>
        <taxon>Metazoa</taxon>
        <taxon>Ecdysozoa</taxon>
        <taxon>Nematoda</taxon>
        <taxon>Chromadorea</taxon>
        <taxon>Rhabditida</taxon>
        <taxon>Spirurina</taxon>
        <taxon>Gnathostomatomorpha</taxon>
        <taxon>Gnathostomatoidea</taxon>
        <taxon>Gnathostomatidae</taxon>
        <taxon>Gnathostoma</taxon>
    </lineage>
</organism>
<evidence type="ECO:0000259" key="1">
    <source>
        <dbReference type="Pfam" id="PF22979"/>
    </source>
</evidence>
<accession>A0ABD6EQR4</accession>
<gene>
    <name evidence="2" type="ORF">AB6A40_008897</name>
</gene>
<sequence>MPPCKPTGRGLIALTPLVQSEEHNVIRISRACELSQEDVLHIAGGEHTGIIVNRLGTEKPSDECDVALSFCVWLRDGELKKQERRLLRFRFYEDIELSEKHASAQRFFKDLVSSFPKDYVSFWKRILKLMQNDYGALYEVEVDAEFVREEEKIQMPDPKAYDSGSEVEDVTVGHVQEVLEHAYPNGLSVEVIAEAMRCSVEEVMVFLKELEVAGIAKQLQNEWIRVDTLNIGGSASNSSTSAKEMSPTVAIVTCLFVEKQAIDSIITDSTTVHRYRSGGDSNIYTLGWIGKQRVVATKLAVIGISTYLITFLLHSGLDSR</sequence>
<dbReference type="PANTHER" id="PTHR47705:SF1">
    <property type="entry name" value="PNP_UDP_1 DOMAIN-CONTAINING PROTEIN"/>
    <property type="match status" value="1"/>
</dbReference>
<dbReference type="PANTHER" id="PTHR47705">
    <property type="entry name" value="AGAP000321-PA"/>
    <property type="match status" value="1"/>
</dbReference>
<dbReference type="InterPro" id="IPR055121">
    <property type="entry name" value="HTH_69"/>
</dbReference>
<name>A0ABD6EQR4_9BILA</name>
<keyword evidence="3" id="KW-1185">Reference proteome</keyword>
<dbReference type="Proteomes" id="UP001608902">
    <property type="component" value="Unassembled WGS sequence"/>
</dbReference>
<evidence type="ECO:0000313" key="3">
    <source>
        <dbReference type="Proteomes" id="UP001608902"/>
    </source>
</evidence>
<protein>
    <recommendedName>
        <fullName evidence="1">Winged helix-turn-helix domain-containing protein</fullName>
    </recommendedName>
</protein>
<feature type="domain" description="Winged helix-turn-helix" evidence="1">
    <location>
        <begin position="161"/>
        <end position="227"/>
    </location>
</feature>
<dbReference type="Pfam" id="PF22979">
    <property type="entry name" value="HTH_69"/>
    <property type="match status" value="1"/>
</dbReference>
<dbReference type="AlphaFoldDB" id="A0ABD6EQR4"/>
<proteinExistence type="predicted"/>
<reference evidence="2 3" key="1">
    <citation type="submission" date="2024-08" db="EMBL/GenBank/DDBJ databases">
        <title>Gnathostoma spinigerum genome.</title>
        <authorList>
            <person name="Gonzalez-Bertolin B."/>
            <person name="Monzon S."/>
            <person name="Zaballos A."/>
            <person name="Jimenez P."/>
            <person name="Dekumyoy P."/>
            <person name="Varona S."/>
            <person name="Cuesta I."/>
            <person name="Sumanam S."/>
            <person name="Adisakwattana P."/>
            <person name="Gasser R.B."/>
            <person name="Hernandez-Gonzalez A."/>
            <person name="Young N.D."/>
            <person name="Perteguer M.J."/>
        </authorList>
    </citation>
    <scope>NUCLEOTIDE SEQUENCE [LARGE SCALE GENOMIC DNA]</scope>
    <source>
        <strain evidence="2">AL3</strain>
        <tissue evidence="2">Liver</tissue>
    </source>
</reference>
<evidence type="ECO:0000313" key="2">
    <source>
        <dbReference type="EMBL" id="MFH4982188.1"/>
    </source>
</evidence>
<comment type="caution">
    <text evidence="2">The sequence shown here is derived from an EMBL/GenBank/DDBJ whole genome shotgun (WGS) entry which is preliminary data.</text>
</comment>
<dbReference type="EMBL" id="JBGFUD010008668">
    <property type="protein sequence ID" value="MFH4982188.1"/>
    <property type="molecule type" value="Genomic_DNA"/>
</dbReference>